<proteinExistence type="predicted"/>
<accession>A0A4Q2DE88</accession>
<dbReference type="AlphaFoldDB" id="A0A4Q2DE88"/>
<dbReference type="Proteomes" id="UP000290288">
    <property type="component" value="Unassembled WGS sequence"/>
</dbReference>
<sequence length="76" mass="8604">MRINTFPFKLRPSSAAHPHEMDGHATEVPVIEDKPRILFPKRVRKSVYVPPRVNYRSHGGIVRCATAVIELIFGVP</sequence>
<organism evidence="1 2">
    <name type="scientific">Candolleomyces aberdarensis</name>
    <dbReference type="NCBI Taxonomy" id="2316362"/>
    <lineage>
        <taxon>Eukaryota</taxon>
        <taxon>Fungi</taxon>
        <taxon>Dikarya</taxon>
        <taxon>Basidiomycota</taxon>
        <taxon>Agaricomycotina</taxon>
        <taxon>Agaricomycetes</taxon>
        <taxon>Agaricomycetidae</taxon>
        <taxon>Agaricales</taxon>
        <taxon>Agaricineae</taxon>
        <taxon>Psathyrellaceae</taxon>
        <taxon>Candolleomyces</taxon>
    </lineage>
</organism>
<dbReference type="EMBL" id="SDEE01000355">
    <property type="protein sequence ID" value="RXW17261.1"/>
    <property type="molecule type" value="Genomic_DNA"/>
</dbReference>
<name>A0A4Q2DE88_9AGAR</name>
<gene>
    <name evidence="1" type="ORF">EST38_g8596</name>
</gene>
<protein>
    <submittedName>
        <fullName evidence="1">Uncharacterized protein</fullName>
    </submittedName>
</protein>
<keyword evidence="2" id="KW-1185">Reference proteome</keyword>
<comment type="caution">
    <text evidence="1">The sequence shown here is derived from an EMBL/GenBank/DDBJ whole genome shotgun (WGS) entry which is preliminary data.</text>
</comment>
<evidence type="ECO:0000313" key="2">
    <source>
        <dbReference type="Proteomes" id="UP000290288"/>
    </source>
</evidence>
<reference evidence="1 2" key="1">
    <citation type="submission" date="2019-01" db="EMBL/GenBank/DDBJ databases">
        <title>Draft genome sequence of Psathyrella aberdarensis IHI B618.</title>
        <authorList>
            <person name="Buettner E."/>
            <person name="Kellner H."/>
        </authorList>
    </citation>
    <scope>NUCLEOTIDE SEQUENCE [LARGE SCALE GENOMIC DNA]</scope>
    <source>
        <strain evidence="1 2">IHI B618</strain>
    </source>
</reference>
<evidence type="ECO:0000313" key="1">
    <source>
        <dbReference type="EMBL" id="RXW17261.1"/>
    </source>
</evidence>